<dbReference type="PANTHER" id="PTHR19920">
    <property type="entry name" value="WD40 PROTEIN CIAO1"/>
    <property type="match status" value="1"/>
</dbReference>
<proteinExistence type="inferred from homology"/>
<sequence>MAPTPLAEAEKQSRELKAKAPFPQPFSNAHIGVLTTRLAYVPIENHRNRVGGVIAEAESKLGPSYCPVLHAITVGRLIWISVHSQPTNLRAHSHISLSEKMSVVYSCQLSLLAEFKNSSSTRSWVSVPNPNSYPLIATATADKTARVYSLKDFTLHSVLEGGHSRSVRSIAWKPAKNKLDPITLVTGSFDATMGIWRYKNSEEDKPLEKQSSELENENYNGFEIEITHKGKDAVASKSIEKETIKDGEDWDFAIVLEGHDAEIKHVAYSPSGQFLASCSRDKSIWIWEEIGEEGDDEFETVAVLQDHTADVKCISWRRDDGMGELLASAGYDDSIRFWRDSDGEGEWECVAILEAHTGTVWALEWEPDISISKFQSELLGQEEKGVPRLMSASADLTICLWSKVSAPPPSNRPSYYDSFIPSTMRPGPVMETWEVSASLPQIHKLPIYSISWSEKSGRVLSAGSDGKIVLYEECLIGRQAVGGNIEREWTVIGIFGSSHGPYEVNHITWCGRWDDGRQGEEEIAITTGDDGLVKAWSVTELTSPAEESGG</sequence>
<dbReference type="PROSITE" id="PS50294">
    <property type="entry name" value="WD_REPEATS_REGION"/>
    <property type="match status" value="2"/>
</dbReference>
<evidence type="ECO:0000256" key="2">
    <source>
        <dbReference type="ARBA" id="ARBA00022737"/>
    </source>
</evidence>
<reference evidence="5 6" key="1">
    <citation type="journal article" date="2018" name="BMC Genomics">
        <title>Comparative genome analyses reveal sequence features reflecting distinct modes of host-adaptation between dicot and monocot powdery mildew.</title>
        <authorList>
            <person name="Wu Y."/>
            <person name="Ma X."/>
            <person name="Pan Z."/>
            <person name="Kale S.D."/>
            <person name="Song Y."/>
            <person name="King H."/>
            <person name="Zhang Q."/>
            <person name="Presley C."/>
            <person name="Deng X."/>
            <person name="Wei C.I."/>
            <person name="Xiao S."/>
        </authorList>
    </citation>
    <scope>NUCLEOTIDE SEQUENCE [LARGE SCALE GENOMIC DNA]</scope>
    <source>
        <strain evidence="5">UMSG3</strain>
    </source>
</reference>
<dbReference type="InterPro" id="IPR015943">
    <property type="entry name" value="WD40/YVTN_repeat-like_dom_sf"/>
</dbReference>
<dbReference type="SUPFAM" id="SSF50978">
    <property type="entry name" value="WD40 repeat-like"/>
    <property type="match status" value="1"/>
</dbReference>
<feature type="repeat" description="WD" evidence="4">
    <location>
        <begin position="256"/>
        <end position="288"/>
    </location>
</feature>
<dbReference type="SMART" id="SM00320">
    <property type="entry name" value="WD40"/>
    <property type="match status" value="7"/>
</dbReference>
<comment type="caution">
    <text evidence="5">The sequence shown here is derived from an EMBL/GenBank/DDBJ whole genome shotgun (WGS) entry which is preliminary data.</text>
</comment>
<protein>
    <recommendedName>
        <fullName evidence="3">Probable cytosolic iron-sulfur protein assembly protein 1</fullName>
    </recommendedName>
</protein>
<dbReference type="EMBL" id="MCBQ01003841">
    <property type="protein sequence ID" value="RKF81163.1"/>
    <property type="molecule type" value="Genomic_DNA"/>
</dbReference>
<keyword evidence="1 4" id="KW-0853">WD repeat</keyword>
<comment type="function">
    <text evidence="3">Essential component of the cytosolic iron-sulfur (Fe/S) protein assembly machinery. Required for the maturation of extramitochondrial Fe/S proteins.</text>
</comment>
<dbReference type="InterPro" id="IPR001680">
    <property type="entry name" value="WD40_rpt"/>
</dbReference>
<gene>
    <name evidence="3" type="primary">CIA1</name>
    <name evidence="5" type="ORF">GcM3_038024</name>
</gene>
<dbReference type="STRING" id="62708.A0A420J326"/>
<evidence type="ECO:0000256" key="3">
    <source>
        <dbReference type="HAMAP-Rule" id="MF_03037"/>
    </source>
</evidence>
<evidence type="ECO:0000313" key="6">
    <source>
        <dbReference type="Proteomes" id="UP000283383"/>
    </source>
</evidence>
<dbReference type="PANTHER" id="PTHR19920:SF0">
    <property type="entry name" value="CYTOSOLIC IRON-SULFUR PROTEIN ASSEMBLY PROTEIN CIAO1-RELATED"/>
    <property type="match status" value="1"/>
</dbReference>
<evidence type="ECO:0000256" key="4">
    <source>
        <dbReference type="PROSITE-ProRule" id="PRU00221"/>
    </source>
</evidence>
<dbReference type="HAMAP" id="MF_03037">
    <property type="entry name" value="ciao1"/>
    <property type="match status" value="1"/>
</dbReference>
<dbReference type="Pfam" id="PF00400">
    <property type="entry name" value="WD40"/>
    <property type="match status" value="5"/>
</dbReference>
<evidence type="ECO:0000313" key="5">
    <source>
        <dbReference type="EMBL" id="RKF81163.1"/>
    </source>
</evidence>
<feature type="repeat" description="WD" evidence="4">
    <location>
        <begin position="160"/>
        <end position="206"/>
    </location>
</feature>
<accession>A0A420J326</accession>
<dbReference type="InterPro" id="IPR028608">
    <property type="entry name" value="CIAO1/Cia1"/>
</dbReference>
<dbReference type="PROSITE" id="PS50082">
    <property type="entry name" value="WD_REPEATS_2"/>
    <property type="match status" value="3"/>
</dbReference>
<dbReference type="InterPro" id="IPR036322">
    <property type="entry name" value="WD40_repeat_dom_sf"/>
</dbReference>
<organism evidence="5 6">
    <name type="scientific">Golovinomyces cichoracearum</name>
    <dbReference type="NCBI Taxonomy" id="62708"/>
    <lineage>
        <taxon>Eukaryota</taxon>
        <taxon>Fungi</taxon>
        <taxon>Dikarya</taxon>
        <taxon>Ascomycota</taxon>
        <taxon>Pezizomycotina</taxon>
        <taxon>Leotiomycetes</taxon>
        <taxon>Erysiphales</taxon>
        <taxon>Erysiphaceae</taxon>
        <taxon>Golovinomyces</taxon>
    </lineage>
</organism>
<name>A0A420J326_9PEZI</name>
<keyword evidence="2" id="KW-0677">Repeat</keyword>
<dbReference type="GO" id="GO:0097361">
    <property type="term" value="C:cytosolic [4Fe-4S] assembly targeting complex"/>
    <property type="evidence" value="ECO:0007669"/>
    <property type="project" value="InterPro"/>
</dbReference>
<feature type="repeat" description="WD" evidence="4">
    <location>
        <begin position="304"/>
        <end position="338"/>
    </location>
</feature>
<dbReference type="AlphaFoldDB" id="A0A420J326"/>
<comment type="similarity">
    <text evidence="3">Belongs to the WD repeat CIA1 family.</text>
</comment>
<dbReference type="Gene3D" id="2.130.10.10">
    <property type="entry name" value="YVTN repeat-like/Quinoprotein amine dehydrogenase"/>
    <property type="match status" value="1"/>
</dbReference>
<dbReference type="Proteomes" id="UP000283383">
    <property type="component" value="Unassembled WGS sequence"/>
</dbReference>
<dbReference type="GO" id="GO:0016226">
    <property type="term" value="P:iron-sulfur cluster assembly"/>
    <property type="evidence" value="ECO:0007669"/>
    <property type="project" value="UniProtKB-UniRule"/>
</dbReference>
<keyword evidence="6" id="KW-1185">Reference proteome</keyword>
<evidence type="ECO:0000256" key="1">
    <source>
        <dbReference type="ARBA" id="ARBA00022574"/>
    </source>
</evidence>